<dbReference type="InterPro" id="IPR011990">
    <property type="entry name" value="TPR-like_helical_dom_sf"/>
</dbReference>
<dbReference type="Gene3D" id="1.25.40.10">
    <property type="entry name" value="Tetratricopeptide repeat domain"/>
    <property type="match status" value="1"/>
</dbReference>
<dbReference type="SUPFAM" id="SSF48452">
    <property type="entry name" value="TPR-like"/>
    <property type="match status" value="1"/>
</dbReference>
<reference evidence="2 3" key="1">
    <citation type="submission" date="2018-09" db="EMBL/GenBank/DDBJ databases">
        <title>YIM PH 21725 draft genome.</title>
        <authorList>
            <person name="Miao C."/>
        </authorList>
    </citation>
    <scope>NUCLEOTIDE SEQUENCE [LARGE SCALE GENOMIC DNA]</scope>
    <source>
        <strain evidence="3">YIM PH21725</strain>
    </source>
</reference>
<feature type="region of interest" description="Disordered" evidence="1">
    <location>
        <begin position="1"/>
        <end position="99"/>
    </location>
</feature>
<name>A0A419HRI6_9PSEU</name>
<dbReference type="Proteomes" id="UP000285112">
    <property type="component" value="Unassembled WGS sequence"/>
</dbReference>
<evidence type="ECO:0000256" key="1">
    <source>
        <dbReference type="SAM" id="MobiDB-lite"/>
    </source>
</evidence>
<evidence type="ECO:0000313" key="3">
    <source>
        <dbReference type="Proteomes" id="UP000285112"/>
    </source>
</evidence>
<accession>A0A419HRI6</accession>
<keyword evidence="3" id="KW-1185">Reference proteome</keyword>
<proteinExistence type="predicted"/>
<comment type="caution">
    <text evidence="2">The sequence shown here is derived from an EMBL/GenBank/DDBJ whole genome shotgun (WGS) entry which is preliminary data.</text>
</comment>
<sequence>MDNRDSRDSRGFRDSRDSRDSSDSSDRDSRERREGRDNRDSWGSRGNRDSRDSGDRRDGRDRRDSGDSREGRDSRDNRGKRDDRGSRPGAREGREALGDAALARELLDAPELPEDVEFSDLDEEVRRELRTLPKGLAETVGKHLAAAGGLLEDDPEAALAHARYAKTKASRVPIVREALGLVAYHSGNWQEALSELRAVRRMTRSDEHIAVIADAERALGRPERALDLAKETDKERLTKATRVELAIVAAGARRDLGQVDAAVVSLQGPDLEAGRRDPWSARLFYAYADNLVAAGRTEEAARWFLNAAEADTEGETDAGERAAELANE</sequence>
<protein>
    <recommendedName>
        <fullName evidence="4">Tetratricopeptide repeat protein</fullName>
    </recommendedName>
</protein>
<evidence type="ECO:0008006" key="4">
    <source>
        <dbReference type="Google" id="ProtNLM"/>
    </source>
</evidence>
<dbReference type="EMBL" id="QZFV01000123">
    <property type="protein sequence ID" value="RJQ79184.1"/>
    <property type="molecule type" value="Genomic_DNA"/>
</dbReference>
<gene>
    <name evidence="2" type="ORF">D5S19_26630</name>
</gene>
<dbReference type="OrthoDB" id="3215237at2"/>
<organism evidence="2 3">
    <name type="scientific">Amycolatopsis panacis</name>
    <dbReference type="NCBI Taxonomy" id="2340917"/>
    <lineage>
        <taxon>Bacteria</taxon>
        <taxon>Bacillati</taxon>
        <taxon>Actinomycetota</taxon>
        <taxon>Actinomycetes</taxon>
        <taxon>Pseudonocardiales</taxon>
        <taxon>Pseudonocardiaceae</taxon>
        <taxon>Amycolatopsis</taxon>
    </lineage>
</organism>
<feature type="compositionally biased region" description="Basic and acidic residues" evidence="1">
    <location>
        <begin position="1"/>
        <end position="97"/>
    </location>
</feature>
<evidence type="ECO:0000313" key="2">
    <source>
        <dbReference type="EMBL" id="RJQ79184.1"/>
    </source>
</evidence>
<dbReference type="AlphaFoldDB" id="A0A419HRI6"/>